<dbReference type="EMBL" id="MU853374">
    <property type="protein sequence ID" value="KAK4107401.1"/>
    <property type="molecule type" value="Genomic_DNA"/>
</dbReference>
<keyword evidence="4 8" id="KW-0235">DNA replication</keyword>
<reference evidence="10" key="1">
    <citation type="journal article" date="2023" name="Mol. Phylogenet. Evol.">
        <title>Genome-scale phylogeny and comparative genomics of the fungal order Sordariales.</title>
        <authorList>
            <person name="Hensen N."/>
            <person name="Bonometti L."/>
            <person name="Westerberg I."/>
            <person name="Brannstrom I.O."/>
            <person name="Guillou S."/>
            <person name="Cros-Aarteil S."/>
            <person name="Calhoun S."/>
            <person name="Haridas S."/>
            <person name="Kuo A."/>
            <person name="Mondo S."/>
            <person name="Pangilinan J."/>
            <person name="Riley R."/>
            <person name="LaButti K."/>
            <person name="Andreopoulos B."/>
            <person name="Lipzen A."/>
            <person name="Chen C."/>
            <person name="Yan M."/>
            <person name="Daum C."/>
            <person name="Ng V."/>
            <person name="Clum A."/>
            <person name="Steindorff A."/>
            <person name="Ohm R.A."/>
            <person name="Martin F."/>
            <person name="Silar P."/>
            <person name="Natvig D.O."/>
            <person name="Lalanne C."/>
            <person name="Gautier V."/>
            <person name="Ament-Velasquez S.L."/>
            <person name="Kruys A."/>
            <person name="Hutchinson M.I."/>
            <person name="Powell A.J."/>
            <person name="Barry K."/>
            <person name="Miller A.N."/>
            <person name="Grigoriev I.V."/>
            <person name="Debuchy R."/>
            <person name="Gladieux P."/>
            <person name="Hiltunen Thoren M."/>
            <person name="Johannesson H."/>
        </authorList>
    </citation>
    <scope>NUCLEOTIDE SEQUENCE</scope>
    <source>
        <strain evidence="10">CBS 508.74</strain>
    </source>
</reference>
<keyword evidence="11" id="KW-1185">Reference proteome</keyword>
<feature type="compositionally biased region" description="Basic and acidic residues" evidence="9">
    <location>
        <begin position="304"/>
        <end position="314"/>
    </location>
</feature>
<evidence type="ECO:0000256" key="6">
    <source>
        <dbReference type="ARBA" id="ARBA00023306"/>
    </source>
</evidence>
<dbReference type="RefSeq" id="XP_064664971.1">
    <property type="nucleotide sequence ID" value="XM_064812426.1"/>
</dbReference>
<dbReference type="GO" id="GO:0000727">
    <property type="term" value="P:double-strand break repair via break-induced replication"/>
    <property type="evidence" value="ECO:0007669"/>
    <property type="project" value="TreeGrafter"/>
</dbReference>
<proteinExistence type="inferred from homology"/>
<gene>
    <name evidence="10" type="ORF">N656DRAFT_720107</name>
</gene>
<organism evidence="10 11">
    <name type="scientific">Canariomyces notabilis</name>
    <dbReference type="NCBI Taxonomy" id="2074819"/>
    <lineage>
        <taxon>Eukaryota</taxon>
        <taxon>Fungi</taxon>
        <taxon>Dikarya</taxon>
        <taxon>Ascomycota</taxon>
        <taxon>Pezizomycotina</taxon>
        <taxon>Sordariomycetes</taxon>
        <taxon>Sordariomycetidae</taxon>
        <taxon>Sordariales</taxon>
        <taxon>Chaetomiaceae</taxon>
        <taxon>Canariomyces</taxon>
    </lineage>
</organism>
<sequence>MDDQARAGYENQSLQLRAELKKWENEWASAHGGNKPGRNDIKQNPDIAQKYKQYNKLRDILAGKFPPPGDDRNQQPRKRRQSDANLPPQTPSKRSKPAQTPRKAAYQHPDESRTPAATPSLNRTVLTPAKPPTSISPTPHKDGRVLGLFDLLAGTPPSKSLTAATPSGLFYTASATATPRHNRPLQDGGNAVAITTTTPKSCSTPSQIAKQQLIFSTPAFLRRRHDGEEDEEEAWKTIGPLRLPRRLGPAKGKGLSSIVAGLRRLEEEAHAEEEEVMREMELGGDLVSGGGNGNGGNAGNGPQGREEEEKEAKSRQPPVLLSAFDDEGVYDSGPEDVDRQQQPTRVFKKRGQKRTTRRANLRPTRVKRPTSQTGADDDDDEDEDDAVIPETQLVNTAASATAVDGDDELRLSEPDTGDGSDSDEEFVQSASNKDKDKDKPEAADGVVKRAVRKVKATAHANFKRLKLRNSGAKGGQAHNSRWRRRR</sequence>
<protein>
    <recommendedName>
        <fullName evidence="3 8">DNA replication regulator SLD2</fullName>
    </recommendedName>
</protein>
<comment type="subcellular location">
    <subcellularLocation>
        <location evidence="1 8">Nucleus</location>
    </subcellularLocation>
</comment>
<dbReference type="Pfam" id="PF11719">
    <property type="entry name" value="Drc1-Sld2"/>
    <property type="match status" value="1"/>
</dbReference>
<accession>A0AAN6QHA5</accession>
<feature type="region of interest" description="Disordered" evidence="9">
    <location>
        <begin position="27"/>
        <end position="143"/>
    </location>
</feature>
<feature type="compositionally biased region" description="Acidic residues" evidence="9">
    <location>
        <begin position="375"/>
        <end position="387"/>
    </location>
</feature>
<dbReference type="Gene3D" id="1.10.10.1460">
    <property type="match status" value="1"/>
</dbReference>
<dbReference type="CDD" id="cd22289">
    <property type="entry name" value="RecQL4_SLD2_NTD"/>
    <property type="match status" value="1"/>
</dbReference>
<dbReference type="PANTHER" id="PTHR28124:SF1">
    <property type="entry name" value="DNA REPLICATION REGULATOR SLD2"/>
    <property type="match status" value="1"/>
</dbReference>
<feature type="compositionally biased region" description="Basic residues" evidence="9">
    <location>
        <begin position="346"/>
        <end position="368"/>
    </location>
</feature>
<dbReference type="FunFam" id="1.10.10.1460:FF:000001">
    <property type="entry name" value="DNA replication regulator Sld2"/>
    <property type="match status" value="1"/>
</dbReference>
<feature type="compositionally biased region" description="Acidic residues" evidence="9">
    <location>
        <begin position="324"/>
        <end position="335"/>
    </location>
</feature>
<dbReference type="InterPro" id="IPR040203">
    <property type="entry name" value="Sld2"/>
</dbReference>
<keyword evidence="6 8" id="KW-0131">Cell cycle</keyword>
<feature type="compositionally biased region" description="Low complexity" evidence="9">
    <location>
        <begin position="195"/>
        <end position="206"/>
    </location>
</feature>
<keyword evidence="5 8" id="KW-0539">Nucleus</keyword>
<feature type="compositionally biased region" description="Basic residues" evidence="9">
    <location>
        <begin position="449"/>
        <end position="467"/>
    </location>
</feature>
<comment type="function">
    <text evidence="7 8">Has a role in the initiation of DNA replication. Required at S-phase checkpoint.</text>
</comment>
<comment type="caution">
    <text evidence="10">The sequence shown here is derived from an EMBL/GenBank/DDBJ whole genome shotgun (WGS) entry which is preliminary data.</text>
</comment>
<evidence type="ECO:0000256" key="7">
    <source>
        <dbReference type="ARBA" id="ARBA00025253"/>
    </source>
</evidence>
<evidence type="ECO:0000256" key="5">
    <source>
        <dbReference type="ARBA" id="ARBA00023242"/>
    </source>
</evidence>
<evidence type="ECO:0000256" key="9">
    <source>
        <dbReference type="SAM" id="MobiDB-lite"/>
    </source>
</evidence>
<dbReference type="Proteomes" id="UP001302812">
    <property type="component" value="Unassembled WGS sequence"/>
</dbReference>
<dbReference type="GO" id="GO:0031261">
    <property type="term" value="C:DNA replication preinitiation complex"/>
    <property type="evidence" value="ECO:0007669"/>
    <property type="project" value="TreeGrafter"/>
</dbReference>
<dbReference type="InterPro" id="IPR021110">
    <property type="entry name" value="DNA_rep_checkpnt_protein"/>
</dbReference>
<dbReference type="GeneID" id="89936551"/>
<feature type="compositionally biased region" description="Basic and acidic residues" evidence="9">
    <location>
        <begin position="432"/>
        <end position="442"/>
    </location>
</feature>
<dbReference type="GO" id="GO:0003697">
    <property type="term" value="F:single-stranded DNA binding"/>
    <property type="evidence" value="ECO:0007669"/>
    <property type="project" value="TreeGrafter"/>
</dbReference>
<dbReference type="GO" id="GO:0003688">
    <property type="term" value="F:DNA replication origin binding"/>
    <property type="evidence" value="ECO:0007669"/>
    <property type="project" value="TreeGrafter"/>
</dbReference>
<feature type="compositionally biased region" description="Gly residues" evidence="9">
    <location>
        <begin position="286"/>
        <end position="302"/>
    </location>
</feature>
<evidence type="ECO:0000256" key="3">
    <source>
        <dbReference type="ARBA" id="ARBA00018363"/>
    </source>
</evidence>
<evidence type="ECO:0000256" key="1">
    <source>
        <dbReference type="ARBA" id="ARBA00004123"/>
    </source>
</evidence>
<feature type="compositionally biased region" description="Acidic residues" evidence="9">
    <location>
        <begin position="415"/>
        <end position="426"/>
    </location>
</feature>
<dbReference type="PANTHER" id="PTHR28124">
    <property type="entry name" value="DNA REPLICATION REGULATOR SLD2"/>
    <property type="match status" value="1"/>
</dbReference>
<evidence type="ECO:0000313" key="10">
    <source>
        <dbReference type="EMBL" id="KAK4107401.1"/>
    </source>
</evidence>
<feature type="region of interest" description="Disordered" evidence="9">
    <location>
        <begin position="179"/>
        <end position="207"/>
    </location>
</feature>
<name>A0AAN6QHA5_9PEZI</name>
<feature type="region of interest" description="Disordered" evidence="9">
    <location>
        <begin position="269"/>
        <end position="486"/>
    </location>
</feature>
<reference evidence="10" key="2">
    <citation type="submission" date="2023-05" db="EMBL/GenBank/DDBJ databases">
        <authorList>
            <consortium name="Lawrence Berkeley National Laboratory"/>
            <person name="Steindorff A."/>
            <person name="Hensen N."/>
            <person name="Bonometti L."/>
            <person name="Westerberg I."/>
            <person name="Brannstrom I.O."/>
            <person name="Guillou S."/>
            <person name="Cros-Aarteil S."/>
            <person name="Calhoun S."/>
            <person name="Haridas S."/>
            <person name="Kuo A."/>
            <person name="Mondo S."/>
            <person name="Pangilinan J."/>
            <person name="Riley R."/>
            <person name="Labutti K."/>
            <person name="Andreopoulos B."/>
            <person name="Lipzen A."/>
            <person name="Chen C."/>
            <person name="Yanf M."/>
            <person name="Daum C."/>
            <person name="Ng V."/>
            <person name="Clum A."/>
            <person name="Ohm R."/>
            <person name="Martin F."/>
            <person name="Silar P."/>
            <person name="Natvig D."/>
            <person name="Lalanne C."/>
            <person name="Gautier V."/>
            <person name="Ament-Velasquez S.L."/>
            <person name="Kruys A."/>
            <person name="Hutchinson M.I."/>
            <person name="Powell A.J."/>
            <person name="Barry K."/>
            <person name="Miller A.N."/>
            <person name="Grigoriev I.V."/>
            <person name="Debuchy R."/>
            <person name="Gladieux P."/>
            <person name="Thoren M.H."/>
            <person name="Johannesson H."/>
        </authorList>
    </citation>
    <scope>NUCLEOTIDE SEQUENCE</scope>
    <source>
        <strain evidence="10">CBS 508.74</strain>
    </source>
</reference>
<evidence type="ECO:0000256" key="8">
    <source>
        <dbReference type="RuleBase" id="RU367067"/>
    </source>
</evidence>
<comment type="similarity">
    <text evidence="2 8">Belongs to the SLD2 family.</text>
</comment>
<dbReference type="AlphaFoldDB" id="A0AAN6QHA5"/>
<dbReference type="GO" id="GO:0006270">
    <property type="term" value="P:DNA replication initiation"/>
    <property type="evidence" value="ECO:0007669"/>
    <property type="project" value="UniProtKB-UniRule"/>
</dbReference>
<evidence type="ECO:0000256" key="2">
    <source>
        <dbReference type="ARBA" id="ARBA00007276"/>
    </source>
</evidence>
<evidence type="ECO:0000256" key="4">
    <source>
        <dbReference type="ARBA" id="ARBA00022705"/>
    </source>
</evidence>
<feature type="compositionally biased region" description="Polar residues" evidence="9">
    <location>
        <begin position="115"/>
        <end position="125"/>
    </location>
</feature>
<evidence type="ECO:0000313" key="11">
    <source>
        <dbReference type="Proteomes" id="UP001302812"/>
    </source>
</evidence>
<dbReference type="GO" id="GO:1902977">
    <property type="term" value="P:mitotic DNA replication preinitiation complex assembly"/>
    <property type="evidence" value="ECO:0007669"/>
    <property type="project" value="TreeGrafter"/>
</dbReference>